<name>A0A420I023_9PEZI</name>
<organism evidence="1 2">
    <name type="scientific">Golovinomyces cichoracearum</name>
    <dbReference type="NCBI Taxonomy" id="62708"/>
    <lineage>
        <taxon>Eukaryota</taxon>
        <taxon>Fungi</taxon>
        <taxon>Dikarya</taxon>
        <taxon>Ascomycota</taxon>
        <taxon>Pezizomycotina</taxon>
        <taxon>Leotiomycetes</taxon>
        <taxon>Erysiphales</taxon>
        <taxon>Erysiphaceae</taxon>
        <taxon>Golovinomyces</taxon>
    </lineage>
</organism>
<evidence type="ECO:0000313" key="2">
    <source>
        <dbReference type="Proteomes" id="UP000283383"/>
    </source>
</evidence>
<dbReference type="EMBL" id="MCBQ01014236">
    <property type="protein sequence ID" value="RKF63039.1"/>
    <property type="molecule type" value="Genomic_DNA"/>
</dbReference>
<dbReference type="Proteomes" id="UP000283383">
    <property type="component" value="Unassembled WGS sequence"/>
</dbReference>
<sequence>MFYPVSKVNDYPWDLFYDSRTASIRELAPAIASATGAERIEEHVKGQWELAILRRSVSGYETPISIRLRGAPMTNIAHVLNQDWSYKHSYITHYGAVCLWPRLSSRRQMREYKPVYPVVTFPEVRCVVPEVVQGLTVIQSNSSSDCIDIKTTSASSVEVIAFSIPGSSMAPSQCDEMIRSHVIAVSRDSVKYVGNTQGV</sequence>
<accession>A0A420I023</accession>
<comment type="caution">
    <text evidence="1">The sequence shown here is derived from an EMBL/GenBank/DDBJ whole genome shotgun (WGS) entry which is preliminary data.</text>
</comment>
<reference evidence="1 2" key="1">
    <citation type="journal article" date="2018" name="BMC Genomics">
        <title>Comparative genome analyses reveal sequence features reflecting distinct modes of host-adaptation between dicot and monocot powdery mildew.</title>
        <authorList>
            <person name="Wu Y."/>
            <person name="Ma X."/>
            <person name="Pan Z."/>
            <person name="Kale S.D."/>
            <person name="Song Y."/>
            <person name="King H."/>
            <person name="Zhang Q."/>
            <person name="Presley C."/>
            <person name="Deng X."/>
            <person name="Wei C.I."/>
            <person name="Xiao S."/>
        </authorList>
    </citation>
    <scope>NUCLEOTIDE SEQUENCE [LARGE SCALE GENOMIC DNA]</scope>
    <source>
        <strain evidence="1">UMSG3</strain>
    </source>
</reference>
<protein>
    <submittedName>
        <fullName evidence="1">Uncharacterized protein</fullName>
    </submittedName>
</protein>
<dbReference type="AlphaFoldDB" id="A0A420I023"/>
<proteinExistence type="predicted"/>
<keyword evidence="2" id="KW-1185">Reference proteome</keyword>
<evidence type="ECO:0000313" key="1">
    <source>
        <dbReference type="EMBL" id="RKF63039.1"/>
    </source>
</evidence>
<gene>
    <name evidence="1" type="ORF">GcM3_142008</name>
</gene>